<sequence length="358" mass="40114">MGMFAHYSQWIASFSEKIHPLTQVETFPLSHQAVEGIRGTEKGYCEICNYNNRPKYSSDISAAAIIQCLCSLFAIFGAPAYIHSDRGASFMSEQLRQFLQERGVAISRTTPYNPKGNGQCERYNGIIWKTVQLAASNNGCSIDNWENLLPVALYAIRSLLCTATNATPHERFLPFQRRSSAGASLPSWLSRPGTVFLRRHARYTKNDPLVDEVELIEANPRYALGPSTGRRRTGSWIAPEDRPTTPDTEAPPEDHDTEIVPVSVEAPSDTSDGPTPETLTDEGLAPNKRVHPETDSDAERPAPLRRKHFGARYFRVHRQARTEEPPCSSTPTTNHGLMRRPLRTRGEPGHLRDFLPYQ</sequence>
<evidence type="ECO:0000313" key="4">
    <source>
        <dbReference type="EMBL" id="CAE1168678.1"/>
    </source>
</evidence>
<gene>
    <name evidence="4" type="ORF">SPHA_10170</name>
</gene>
<organism evidence="4 5">
    <name type="scientific">Acanthosepion pharaonis</name>
    <name type="common">Pharaoh cuttlefish</name>
    <name type="synonym">Sepia pharaonis</name>
    <dbReference type="NCBI Taxonomy" id="158019"/>
    <lineage>
        <taxon>Eukaryota</taxon>
        <taxon>Metazoa</taxon>
        <taxon>Spiralia</taxon>
        <taxon>Lophotrochozoa</taxon>
        <taxon>Mollusca</taxon>
        <taxon>Cephalopoda</taxon>
        <taxon>Coleoidea</taxon>
        <taxon>Decapodiformes</taxon>
        <taxon>Sepiida</taxon>
        <taxon>Sepiina</taxon>
        <taxon>Sepiidae</taxon>
        <taxon>Acanthosepion</taxon>
    </lineage>
</organism>
<dbReference type="PANTHER" id="PTHR37984:SF5">
    <property type="entry name" value="PROTEIN NYNRIN-LIKE"/>
    <property type="match status" value="1"/>
</dbReference>
<dbReference type="SUPFAM" id="SSF53098">
    <property type="entry name" value="Ribonuclease H-like"/>
    <property type="match status" value="1"/>
</dbReference>
<dbReference type="PANTHER" id="PTHR37984">
    <property type="entry name" value="PROTEIN CBG26694"/>
    <property type="match status" value="1"/>
</dbReference>
<dbReference type="GO" id="GO:0015074">
    <property type="term" value="P:DNA integration"/>
    <property type="evidence" value="ECO:0007669"/>
    <property type="project" value="InterPro"/>
</dbReference>
<dbReference type="Gene3D" id="3.30.420.10">
    <property type="entry name" value="Ribonuclease H-like superfamily/Ribonuclease H"/>
    <property type="match status" value="1"/>
</dbReference>
<accession>A0A812B4L7</accession>
<reference evidence="4" key="1">
    <citation type="submission" date="2021-01" db="EMBL/GenBank/DDBJ databases">
        <authorList>
            <person name="Li R."/>
            <person name="Bekaert M."/>
        </authorList>
    </citation>
    <scope>NUCLEOTIDE SEQUENCE</scope>
    <source>
        <strain evidence="4">Farmed</strain>
    </source>
</reference>
<dbReference type="GO" id="GO:0003676">
    <property type="term" value="F:nucleic acid binding"/>
    <property type="evidence" value="ECO:0007669"/>
    <property type="project" value="InterPro"/>
</dbReference>
<dbReference type="InterPro" id="IPR012337">
    <property type="entry name" value="RNaseH-like_sf"/>
</dbReference>
<evidence type="ECO:0000256" key="1">
    <source>
        <dbReference type="SAM" id="MobiDB-lite"/>
    </source>
</evidence>
<dbReference type="Pfam" id="PF00665">
    <property type="entry name" value="rve"/>
    <property type="match status" value="1"/>
</dbReference>
<evidence type="ECO:0000256" key="2">
    <source>
        <dbReference type="SAM" id="Phobius"/>
    </source>
</evidence>
<dbReference type="PROSITE" id="PS50994">
    <property type="entry name" value="INTEGRASE"/>
    <property type="match status" value="1"/>
</dbReference>
<feature type="region of interest" description="Disordered" evidence="1">
    <location>
        <begin position="223"/>
        <end position="305"/>
    </location>
</feature>
<dbReference type="EMBL" id="CAHIKZ030000328">
    <property type="protein sequence ID" value="CAE1168678.1"/>
    <property type="molecule type" value="Genomic_DNA"/>
</dbReference>
<dbReference type="OrthoDB" id="10047254at2759"/>
<name>A0A812B4L7_ACAPH</name>
<feature type="transmembrane region" description="Helical" evidence="2">
    <location>
        <begin position="60"/>
        <end position="82"/>
    </location>
</feature>
<keyword evidence="2" id="KW-0812">Transmembrane</keyword>
<protein>
    <recommendedName>
        <fullName evidence="3">Integrase catalytic domain-containing protein</fullName>
    </recommendedName>
</protein>
<feature type="compositionally biased region" description="Basic and acidic residues" evidence="1">
    <location>
        <begin position="290"/>
        <end position="302"/>
    </location>
</feature>
<dbReference type="InterPro" id="IPR001584">
    <property type="entry name" value="Integrase_cat-core"/>
</dbReference>
<keyword evidence="5" id="KW-1185">Reference proteome</keyword>
<dbReference type="InterPro" id="IPR036397">
    <property type="entry name" value="RNaseH_sf"/>
</dbReference>
<feature type="compositionally biased region" description="Basic and acidic residues" evidence="1">
    <location>
        <begin position="344"/>
        <end position="358"/>
    </location>
</feature>
<evidence type="ECO:0000259" key="3">
    <source>
        <dbReference type="PROSITE" id="PS50994"/>
    </source>
</evidence>
<feature type="domain" description="Integrase catalytic" evidence="3">
    <location>
        <begin position="61"/>
        <end position="176"/>
    </location>
</feature>
<feature type="region of interest" description="Disordered" evidence="1">
    <location>
        <begin position="319"/>
        <end position="358"/>
    </location>
</feature>
<dbReference type="AlphaFoldDB" id="A0A812B4L7"/>
<proteinExistence type="predicted"/>
<evidence type="ECO:0000313" key="5">
    <source>
        <dbReference type="Proteomes" id="UP000597762"/>
    </source>
</evidence>
<keyword evidence="2" id="KW-0472">Membrane</keyword>
<keyword evidence="2" id="KW-1133">Transmembrane helix</keyword>
<comment type="caution">
    <text evidence="4">The sequence shown here is derived from an EMBL/GenBank/DDBJ whole genome shotgun (WGS) entry which is preliminary data.</text>
</comment>
<dbReference type="InterPro" id="IPR050951">
    <property type="entry name" value="Retrovirus_Pol_polyprotein"/>
</dbReference>
<dbReference type="Proteomes" id="UP000597762">
    <property type="component" value="Unassembled WGS sequence"/>
</dbReference>